<feature type="region of interest" description="Disordered" evidence="1">
    <location>
        <begin position="238"/>
        <end position="263"/>
    </location>
</feature>
<dbReference type="Proteomes" id="UP000440578">
    <property type="component" value="Unassembled WGS sequence"/>
</dbReference>
<dbReference type="PANTHER" id="PTHR10334">
    <property type="entry name" value="CYSTEINE-RICH SECRETORY PROTEIN-RELATED"/>
    <property type="match status" value="1"/>
</dbReference>
<name>A0A6A4WSW4_AMPAM</name>
<dbReference type="SMART" id="SM00198">
    <property type="entry name" value="SCP"/>
    <property type="match status" value="1"/>
</dbReference>
<keyword evidence="2" id="KW-0732">Signal</keyword>
<dbReference type="PRINTS" id="PR00837">
    <property type="entry name" value="V5TPXLIKE"/>
</dbReference>
<dbReference type="InterPro" id="IPR014044">
    <property type="entry name" value="CAP_dom"/>
</dbReference>
<feature type="chain" id="PRO_5025508417" evidence="2">
    <location>
        <begin position="23"/>
        <end position="263"/>
    </location>
</feature>
<dbReference type="EMBL" id="VIIS01000774">
    <property type="protein sequence ID" value="KAF0305211.1"/>
    <property type="molecule type" value="Genomic_DNA"/>
</dbReference>
<evidence type="ECO:0000313" key="4">
    <source>
        <dbReference type="EMBL" id="KAF0305211.1"/>
    </source>
</evidence>
<dbReference type="AlphaFoldDB" id="A0A6A4WSW4"/>
<dbReference type="SUPFAM" id="SSF55797">
    <property type="entry name" value="PR-1-like"/>
    <property type="match status" value="1"/>
</dbReference>
<dbReference type="InterPro" id="IPR001283">
    <property type="entry name" value="CRISP-related"/>
</dbReference>
<evidence type="ECO:0000313" key="5">
    <source>
        <dbReference type="Proteomes" id="UP000440578"/>
    </source>
</evidence>
<organism evidence="4 5">
    <name type="scientific">Amphibalanus amphitrite</name>
    <name type="common">Striped barnacle</name>
    <name type="synonym">Balanus amphitrite</name>
    <dbReference type="NCBI Taxonomy" id="1232801"/>
    <lineage>
        <taxon>Eukaryota</taxon>
        <taxon>Metazoa</taxon>
        <taxon>Ecdysozoa</taxon>
        <taxon>Arthropoda</taxon>
        <taxon>Crustacea</taxon>
        <taxon>Multicrustacea</taxon>
        <taxon>Cirripedia</taxon>
        <taxon>Thoracica</taxon>
        <taxon>Thoracicalcarea</taxon>
        <taxon>Balanomorpha</taxon>
        <taxon>Balanoidea</taxon>
        <taxon>Balanidae</taxon>
        <taxon>Amphibalaninae</taxon>
        <taxon>Amphibalanus</taxon>
    </lineage>
</organism>
<protein>
    <submittedName>
        <fullName evidence="4">Venom allergen 3</fullName>
    </submittedName>
</protein>
<reference evidence="4 5" key="1">
    <citation type="submission" date="2019-07" db="EMBL/GenBank/DDBJ databases">
        <title>Draft genome assembly of a fouling barnacle, Amphibalanus amphitrite (Darwin, 1854): The first reference genome for Thecostraca.</title>
        <authorList>
            <person name="Kim W."/>
        </authorList>
    </citation>
    <scope>NUCLEOTIDE SEQUENCE [LARGE SCALE GENOMIC DNA]</scope>
    <source>
        <strain evidence="4">SNU_AA5</strain>
        <tissue evidence="4">Soma without cirri and trophi</tissue>
    </source>
</reference>
<accession>A0A6A4WSW4</accession>
<dbReference type="OrthoDB" id="6377275at2759"/>
<feature type="signal peptide" evidence="2">
    <location>
        <begin position="1"/>
        <end position="22"/>
    </location>
</feature>
<sequence>MVCSSHILSLLVAGCLLASAAAAGTNYCTGVTCPSGTQHTMCLYPSAGPSSSCSQPDAAASTVSAADISEILAAHNTIREAVRTGKYASNNLPAASEMPPLAWDAELATVAQRWADQCQQSHDQCRAVPRFAVGQNAAWTWGHAKNWTGRAIGQWFHDELPHFQQSNLTFTQGTDRVSGQVIGHLTQVIWASTTLVGCGYTETVDTDFYNLTKRAYFCNYGPAGNFIGQQIYQPEATAAGTTAPPTATPSAGTTGAPTTHSSC</sequence>
<comment type="caution">
    <text evidence="4">The sequence shown here is derived from an EMBL/GenBank/DDBJ whole genome shotgun (WGS) entry which is preliminary data.</text>
</comment>
<feature type="domain" description="SCP" evidence="3">
    <location>
        <begin position="66"/>
        <end position="228"/>
    </location>
</feature>
<dbReference type="Pfam" id="PF00188">
    <property type="entry name" value="CAP"/>
    <property type="match status" value="1"/>
</dbReference>
<dbReference type="PRINTS" id="PR00838">
    <property type="entry name" value="V5ALLERGEN"/>
</dbReference>
<evidence type="ECO:0000256" key="1">
    <source>
        <dbReference type="SAM" id="MobiDB-lite"/>
    </source>
</evidence>
<dbReference type="InterPro" id="IPR035940">
    <property type="entry name" value="CAP_sf"/>
</dbReference>
<dbReference type="CDD" id="cd05380">
    <property type="entry name" value="CAP_euk"/>
    <property type="match status" value="1"/>
</dbReference>
<evidence type="ECO:0000256" key="2">
    <source>
        <dbReference type="SAM" id="SignalP"/>
    </source>
</evidence>
<keyword evidence="5" id="KW-1185">Reference proteome</keyword>
<dbReference type="Gene3D" id="3.40.33.10">
    <property type="entry name" value="CAP"/>
    <property type="match status" value="1"/>
</dbReference>
<evidence type="ECO:0000259" key="3">
    <source>
        <dbReference type="SMART" id="SM00198"/>
    </source>
</evidence>
<gene>
    <name evidence="4" type="primary">VA3_3</name>
    <name evidence="4" type="ORF">FJT64_023156</name>
</gene>
<dbReference type="InterPro" id="IPR002413">
    <property type="entry name" value="V5_allergen-like"/>
</dbReference>
<proteinExistence type="predicted"/>